<dbReference type="PROSITE" id="PS51257">
    <property type="entry name" value="PROKAR_LIPOPROTEIN"/>
    <property type="match status" value="1"/>
</dbReference>
<gene>
    <name evidence="2" type="ORF">MFERI15407_00067</name>
</gene>
<dbReference type="EMBL" id="CP113499">
    <property type="protein sequence ID" value="WFQ94837.1"/>
    <property type="molecule type" value="Genomic_DNA"/>
</dbReference>
<organism evidence="2 3">
    <name type="scientific">Mycoplasma feriruminatoris</name>
    <dbReference type="NCBI Taxonomy" id="1179777"/>
    <lineage>
        <taxon>Bacteria</taxon>
        <taxon>Bacillati</taxon>
        <taxon>Mycoplasmatota</taxon>
        <taxon>Mollicutes</taxon>
        <taxon>Mycoplasmataceae</taxon>
        <taxon>Mycoplasma</taxon>
    </lineage>
</organism>
<dbReference type="RefSeq" id="WP_278300375.1">
    <property type="nucleotide sequence ID" value="NZ_CP113499.1"/>
</dbReference>
<dbReference type="AlphaFoldDB" id="A0AAQ3DPQ5"/>
<feature type="chain" id="PRO_5042918825" evidence="1">
    <location>
        <begin position="23"/>
        <end position="450"/>
    </location>
</feature>
<reference evidence="2" key="1">
    <citation type="submission" date="2022-11" db="EMBL/GenBank/DDBJ databases">
        <title>Comparative genomic analysis of Mycoplasma feriruminatoris and the Mycoplasma mycoides cluster.</title>
        <authorList>
            <person name="Baby V."/>
            <person name="Ambroset C."/>
            <person name="Gaurivaud P."/>
            <person name="Boury C."/>
            <person name="Guichoux E."/>
            <person name="Lartigue C."/>
            <person name="Tardy F."/>
            <person name="Sirand-Pugnet P."/>
        </authorList>
    </citation>
    <scope>NUCLEOTIDE SEQUENCE</scope>
    <source>
        <strain evidence="2">L15407</strain>
    </source>
</reference>
<accession>A0AAQ3DPQ5</accession>
<name>A0AAQ3DPQ5_9MOLU</name>
<feature type="signal peptide" evidence="1">
    <location>
        <begin position="1"/>
        <end position="22"/>
    </location>
</feature>
<evidence type="ECO:0000313" key="2">
    <source>
        <dbReference type="EMBL" id="WFQ94837.1"/>
    </source>
</evidence>
<evidence type="ECO:0000313" key="3">
    <source>
        <dbReference type="Proteomes" id="UP001178740"/>
    </source>
</evidence>
<sequence>MKKLISLIGISLLATSATVVTVACGKRGNELRVVFVPSQNQTEVEATTASLEKLLTEELKKKAAARGTQFTKRVRVTTSQKYDIAGQSLANGNEDIGFLPINTYSTYRGEKQSDGTYNKLGILLTAGRPGLTPETTLNDFKKDGKFSNNNATEDISNEVSFNLVKNYKKAVIEAKPSGTEGYSEKMYDKSNPANYYRSYVFANIPILKTLKVNDKNSEWKDKTYSQAIDEIFSKGDYMKYQSLLKTLILDPNIKIGIGDSKTSSSGFLYPILWLKDFVGLTEKEITTMLTAKDKQRRFVKAGSFTEAAKIIGDKNAKAESTKYAIAFGFGDIRFWDRQTDGKTQDKVKAERDFEKEIFENSMVIGASQSIYNDGISYSKSNKSVFKDKQLLEDVRQSFVDLINENSEAKKVFKIYNHERYIVPGKEIDQEISKSNVNIESIKKLVKNINW</sequence>
<dbReference type="Proteomes" id="UP001178740">
    <property type="component" value="Chromosome"/>
</dbReference>
<evidence type="ECO:0000256" key="1">
    <source>
        <dbReference type="SAM" id="SignalP"/>
    </source>
</evidence>
<proteinExistence type="predicted"/>
<protein>
    <submittedName>
        <fullName evidence="2">Phosphonate ABC transporter phosphonate-binding protein</fullName>
    </submittedName>
</protein>
<keyword evidence="1" id="KW-0732">Signal</keyword>